<reference evidence="1 2" key="1">
    <citation type="submission" date="2017-11" db="EMBL/GenBank/DDBJ databases">
        <title>Complete genome of a free-living desiccation-tolerant cyanobacterium and its photosynthetic adaptation to extreme terrestrial habitat.</title>
        <authorList>
            <person name="Shang J."/>
        </authorList>
    </citation>
    <scope>NUCLEOTIDE SEQUENCE [LARGE SCALE GENOMIC DNA]</scope>
    <source>
        <strain evidence="1 2">CCNUN1</strain>
        <plasmid evidence="2">pnfsy05</plasmid>
    </source>
</reference>
<dbReference type="AlphaFoldDB" id="A0A2K8T6Y4"/>
<dbReference type="OrthoDB" id="522817at2"/>
<geneLocation type="plasmid" evidence="2">
    <name>pnfsy05</name>
</geneLocation>
<proteinExistence type="predicted"/>
<name>A0A2K8T6Y4_9NOSO</name>
<dbReference type="Proteomes" id="UP000232003">
    <property type="component" value="Plasmid pNFSY05"/>
</dbReference>
<evidence type="ECO:0000313" key="1">
    <source>
        <dbReference type="EMBL" id="AUB43454.1"/>
    </source>
</evidence>
<accession>A0A2K8T6Y4</accession>
<dbReference type="KEGG" id="nfl:COO91_09635"/>
<keyword evidence="1" id="KW-0614">Plasmid</keyword>
<evidence type="ECO:0000313" key="2">
    <source>
        <dbReference type="Proteomes" id="UP000232003"/>
    </source>
</evidence>
<dbReference type="EMBL" id="CP024790">
    <property type="protein sequence ID" value="AUB43454.1"/>
    <property type="molecule type" value="Genomic_DNA"/>
</dbReference>
<protein>
    <submittedName>
        <fullName evidence="1">Uncharacterized protein</fullName>
    </submittedName>
</protein>
<gene>
    <name evidence="1" type="ORF">COO91_09635</name>
</gene>
<organism evidence="1 2">
    <name type="scientific">Nostoc flagelliforme CCNUN1</name>
    <dbReference type="NCBI Taxonomy" id="2038116"/>
    <lineage>
        <taxon>Bacteria</taxon>
        <taxon>Bacillati</taxon>
        <taxon>Cyanobacteriota</taxon>
        <taxon>Cyanophyceae</taxon>
        <taxon>Nostocales</taxon>
        <taxon>Nostocaceae</taxon>
        <taxon>Nostoc</taxon>
    </lineage>
</organism>
<sequence length="116" mass="13507">MTILVGFWGKGEGERGKKKPLTFTLSVDRKVFQKPYQSLISAWEYNPPKSACNLPFKNFCSGRTSERSLLRKTFWFTDFNNPVFRHGWFLHLSDTFSIILLVGRSSRLKIIFLIDV</sequence>
<dbReference type="RefSeq" id="WP_100903585.1">
    <property type="nucleotide sequence ID" value="NZ_CAWNNC010000006.1"/>
</dbReference>
<keyword evidence="2" id="KW-1185">Reference proteome</keyword>